<evidence type="ECO:0000313" key="2">
    <source>
        <dbReference type="EMBL" id="PIY68905.1"/>
    </source>
</evidence>
<dbReference type="InterPro" id="IPR003593">
    <property type="entry name" value="AAA+_ATPase"/>
</dbReference>
<comment type="caution">
    <text evidence="2">The sequence shown here is derived from an EMBL/GenBank/DDBJ whole genome shotgun (WGS) entry which is preliminary data.</text>
</comment>
<dbReference type="Pfam" id="PF13635">
    <property type="entry name" value="DUF4143"/>
    <property type="match status" value="1"/>
</dbReference>
<proteinExistence type="predicted"/>
<dbReference type="PANTHER" id="PTHR43566:SF1">
    <property type="entry name" value="AAA+ ATPASE DOMAIN-CONTAINING PROTEIN"/>
    <property type="match status" value="1"/>
</dbReference>
<sequence>MYIKRQVEAEIQKNLFKGDGIIIYGARQVGKTTLVKKILEEHHNLSTKYLNCDEGDIRTLFTRADTSIELKRIIGNSQLVVIDEAQRVLNIGLKLKLMIDEYPHQQIIATGSSSFDLSNEIKEPLTGRSREFWLYPLSASELFPIGDTLDLSRNLESLLVYGSYPKVYEAVSIEEKKIQIEKIALHYLYKDVLKFQTLKNADLVRKLLEALALQVGSEVSYNELSTILGVSRQTVESYVNILESAFVLYKVTPYSKNLRKEIGKLRKIYFYDLGVRNVLIDSLKPISLRNDIGALWENFVITEFKKRNNFIGNIQKLYYWRTYDGQEIDLIEEKEGNLYGYEIKWNKARKNAPKAWGVYKNASWRVITKDTFIPLQQSRPIV</sequence>
<dbReference type="PANTHER" id="PTHR43566">
    <property type="entry name" value="CONSERVED PROTEIN"/>
    <property type="match status" value="1"/>
</dbReference>
<evidence type="ECO:0000313" key="3">
    <source>
        <dbReference type="Proteomes" id="UP000230108"/>
    </source>
</evidence>
<gene>
    <name evidence="2" type="ORF">COY90_03380</name>
</gene>
<reference evidence="3" key="1">
    <citation type="submission" date="2017-09" db="EMBL/GenBank/DDBJ databases">
        <title>Depth-based differentiation of microbial function through sediment-hosted aquifers and enrichment of novel symbionts in the deep terrestrial subsurface.</title>
        <authorList>
            <person name="Probst A.J."/>
            <person name="Ladd B."/>
            <person name="Jarett J.K."/>
            <person name="Geller-Mcgrath D.E."/>
            <person name="Sieber C.M.K."/>
            <person name="Emerson J.B."/>
            <person name="Anantharaman K."/>
            <person name="Thomas B.C."/>
            <person name="Malmstrom R."/>
            <person name="Stieglmeier M."/>
            <person name="Klingl A."/>
            <person name="Woyke T."/>
            <person name="Ryan C.M."/>
            <person name="Banfield J.F."/>
        </authorList>
    </citation>
    <scope>NUCLEOTIDE SEQUENCE [LARGE SCALE GENOMIC DNA]</scope>
</reference>
<organism evidence="2 3">
    <name type="scientific">Candidatus Roizmanbacteria bacterium CG_4_10_14_0_8_um_filter_39_9</name>
    <dbReference type="NCBI Taxonomy" id="1974829"/>
    <lineage>
        <taxon>Bacteria</taxon>
        <taxon>Candidatus Roizmaniibacteriota</taxon>
    </lineage>
</organism>
<dbReference type="InterPro" id="IPR041682">
    <property type="entry name" value="AAA_14"/>
</dbReference>
<feature type="domain" description="AAA+ ATPase" evidence="1">
    <location>
        <begin position="17"/>
        <end position="139"/>
    </location>
</feature>
<dbReference type="EMBL" id="PFLF01000073">
    <property type="protein sequence ID" value="PIY68905.1"/>
    <property type="molecule type" value="Genomic_DNA"/>
</dbReference>
<dbReference type="InterPro" id="IPR027417">
    <property type="entry name" value="P-loop_NTPase"/>
</dbReference>
<dbReference type="Pfam" id="PF13173">
    <property type="entry name" value="AAA_14"/>
    <property type="match status" value="1"/>
</dbReference>
<evidence type="ECO:0000259" key="1">
    <source>
        <dbReference type="SMART" id="SM00382"/>
    </source>
</evidence>
<dbReference type="SUPFAM" id="SSF52540">
    <property type="entry name" value="P-loop containing nucleoside triphosphate hydrolases"/>
    <property type="match status" value="1"/>
</dbReference>
<name>A0A2M7QCF2_9BACT</name>
<dbReference type="InterPro" id="IPR025420">
    <property type="entry name" value="DUF4143"/>
</dbReference>
<dbReference type="SMART" id="SM00382">
    <property type="entry name" value="AAA"/>
    <property type="match status" value="1"/>
</dbReference>
<accession>A0A2M7QCF2</accession>
<dbReference type="AlphaFoldDB" id="A0A2M7QCF2"/>
<protein>
    <submittedName>
        <fullName evidence="2">ATPase</fullName>
    </submittedName>
</protein>
<dbReference type="Gene3D" id="3.40.50.300">
    <property type="entry name" value="P-loop containing nucleotide triphosphate hydrolases"/>
    <property type="match status" value="1"/>
</dbReference>
<dbReference type="Proteomes" id="UP000230108">
    <property type="component" value="Unassembled WGS sequence"/>
</dbReference>